<reference evidence="1" key="1">
    <citation type="submission" date="2023-07" db="EMBL/GenBank/DDBJ databases">
        <title>draft genome sequence of fig (Ficus carica).</title>
        <authorList>
            <person name="Takahashi T."/>
            <person name="Nishimura K."/>
        </authorList>
    </citation>
    <scope>NUCLEOTIDE SEQUENCE</scope>
</reference>
<gene>
    <name evidence="1" type="ORF">TIFTF001_012039</name>
</gene>
<proteinExistence type="predicted"/>
<keyword evidence="2" id="KW-1185">Reference proteome</keyword>
<accession>A0AA88D3D1</accession>
<evidence type="ECO:0000313" key="1">
    <source>
        <dbReference type="EMBL" id="GMN42835.1"/>
    </source>
</evidence>
<sequence length="144" mass="15497">MSLVLVQAAITVSVRSGGKGWHRSKDNDKYSDKYQMSSVRSNMGRQSRNGLGCGQGSVARVSTLESDGDLLKVLKGESGRVSSGGRIFSIGQAKEHIDSRVPRSSCPNPSKSLKNIQPKTLEAHLTCMHAYGNVGPNVLQVQKL</sequence>
<name>A0AA88D3D1_FICCA</name>
<organism evidence="1 2">
    <name type="scientific">Ficus carica</name>
    <name type="common">Common fig</name>
    <dbReference type="NCBI Taxonomy" id="3494"/>
    <lineage>
        <taxon>Eukaryota</taxon>
        <taxon>Viridiplantae</taxon>
        <taxon>Streptophyta</taxon>
        <taxon>Embryophyta</taxon>
        <taxon>Tracheophyta</taxon>
        <taxon>Spermatophyta</taxon>
        <taxon>Magnoliopsida</taxon>
        <taxon>eudicotyledons</taxon>
        <taxon>Gunneridae</taxon>
        <taxon>Pentapetalae</taxon>
        <taxon>rosids</taxon>
        <taxon>fabids</taxon>
        <taxon>Rosales</taxon>
        <taxon>Moraceae</taxon>
        <taxon>Ficeae</taxon>
        <taxon>Ficus</taxon>
    </lineage>
</organism>
<dbReference type="Proteomes" id="UP001187192">
    <property type="component" value="Unassembled WGS sequence"/>
</dbReference>
<protein>
    <submittedName>
        <fullName evidence="1">Uncharacterized protein</fullName>
    </submittedName>
</protein>
<dbReference type="AlphaFoldDB" id="A0AA88D3D1"/>
<dbReference type="EMBL" id="BTGU01000015">
    <property type="protein sequence ID" value="GMN42835.1"/>
    <property type="molecule type" value="Genomic_DNA"/>
</dbReference>
<evidence type="ECO:0000313" key="2">
    <source>
        <dbReference type="Proteomes" id="UP001187192"/>
    </source>
</evidence>
<comment type="caution">
    <text evidence="1">The sequence shown here is derived from an EMBL/GenBank/DDBJ whole genome shotgun (WGS) entry which is preliminary data.</text>
</comment>